<organism evidence="1 2">
    <name type="scientific">Trypanosoma vivax (strain Y486)</name>
    <dbReference type="NCBI Taxonomy" id="1055687"/>
    <lineage>
        <taxon>Eukaryota</taxon>
        <taxon>Discoba</taxon>
        <taxon>Euglenozoa</taxon>
        <taxon>Kinetoplastea</taxon>
        <taxon>Metakinetoplastina</taxon>
        <taxon>Trypanosomatida</taxon>
        <taxon>Trypanosomatidae</taxon>
        <taxon>Trypanosoma</taxon>
        <taxon>Duttonella</taxon>
    </lineage>
</organism>
<name>F9WQJ6_TRYVY</name>
<dbReference type="AlphaFoldDB" id="F9WQJ6"/>
<protein>
    <submittedName>
        <fullName evidence="1">Uncharacterized protein</fullName>
    </submittedName>
</protein>
<proteinExistence type="predicted"/>
<keyword evidence="2" id="KW-1185">Reference proteome</keyword>
<reference evidence="1 2" key="1">
    <citation type="journal article" date="2012" name="Proc. Natl. Acad. Sci. U.S.A.">
        <title>Antigenic diversity is generated by distinct evolutionary mechanisms in African trypanosome species.</title>
        <authorList>
            <person name="Jackson A.P."/>
            <person name="Berry A."/>
            <person name="Aslett M."/>
            <person name="Allison H.C."/>
            <person name="Burton P."/>
            <person name="Vavrova-Anderson J."/>
            <person name="Brown R."/>
            <person name="Browne H."/>
            <person name="Corton N."/>
            <person name="Hauser H."/>
            <person name="Gamble J."/>
            <person name="Gilderthorp R."/>
            <person name="Marcello L."/>
            <person name="McQuillan J."/>
            <person name="Otto T.D."/>
            <person name="Quail M.A."/>
            <person name="Sanders M.J."/>
            <person name="van Tonder A."/>
            <person name="Ginger M.L."/>
            <person name="Field M.C."/>
            <person name="Barry J.D."/>
            <person name="Hertz-Fowler C."/>
            <person name="Berriman M."/>
        </authorList>
    </citation>
    <scope>NUCLEOTIDE SEQUENCE</scope>
    <source>
        <strain evidence="1 2">Y486</strain>
    </source>
</reference>
<dbReference type="EMBL" id="CAEX01004192">
    <property type="protein sequence ID" value="CCD19824.1"/>
    <property type="molecule type" value="Genomic_DNA"/>
</dbReference>
<dbReference type="VEuPathDB" id="TriTrypDB:TvY486_0002330"/>
<evidence type="ECO:0000313" key="2">
    <source>
        <dbReference type="Proteomes" id="UP000009027"/>
    </source>
</evidence>
<accession>F9WQJ6</accession>
<evidence type="ECO:0000313" key="1">
    <source>
        <dbReference type="EMBL" id="CCD19824.1"/>
    </source>
</evidence>
<sequence length="327" mass="35391">MEGAGVIFEASRKPAEGFVVSFAVVEGKAAGLRRRFIALPKGKNDHSDCEAEAPLQHASCYPGAVFGELAAAFDRKASFFQVSLPQGSRASFQCRAEAGRLAELTRLQMGYKRSPQMLHTATRALAGDHAIVSSRCAAPQSLKIHVWTDNIQIGGPRRNVEKRGRVATQNARQCAATLGESNCLAKKHEFIGVHFGCETGTVCQSQKTIRKLRQAPPLEGLTAAELERLTSRMVCAADVRCAALLEYYFVLKAVSRRLSKLNGCILQLNDDADLPARAISQGKRCLSSLLANKSVTPRRHRPTPAALVTDVSMCGWGALLFRDSGAV</sequence>
<gene>
    <name evidence="1" type="ORF">TvY486_0002330</name>
</gene>
<dbReference type="Proteomes" id="UP000009027">
    <property type="component" value="Unassembled WGS sequence"/>
</dbReference>